<dbReference type="GO" id="GO:0042274">
    <property type="term" value="P:ribosomal small subunit biogenesis"/>
    <property type="evidence" value="ECO:0007669"/>
    <property type="project" value="UniProtKB-UniRule"/>
</dbReference>
<gene>
    <name evidence="10 13" type="primary">rsgA</name>
    <name evidence="13" type="ORF">MJA45_19045</name>
</gene>
<evidence type="ECO:0000256" key="8">
    <source>
        <dbReference type="ARBA" id="ARBA00022884"/>
    </source>
</evidence>
<feature type="binding site" evidence="10">
    <location>
        <begin position="149"/>
        <end position="152"/>
    </location>
    <ligand>
        <name>GTP</name>
        <dbReference type="ChEBI" id="CHEBI:37565"/>
    </ligand>
</feature>
<reference evidence="13 14" key="1">
    <citation type="submission" date="2022-02" db="EMBL/GenBank/DDBJ databases">
        <title>Paenibacillus sp. MBLB1776 Whole Genome Shotgun Sequencing.</title>
        <authorList>
            <person name="Hwang C.Y."/>
            <person name="Cho E.-S."/>
            <person name="Seo M.-J."/>
        </authorList>
    </citation>
    <scope>NUCLEOTIDE SEQUENCE [LARGE SCALE GENOMIC DNA]</scope>
    <source>
        <strain evidence="13 14">MBLB1776</strain>
    </source>
</reference>
<evidence type="ECO:0000256" key="2">
    <source>
        <dbReference type="ARBA" id="ARBA00022517"/>
    </source>
</evidence>
<feature type="binding site" evidence="10">
    <location>
        <position position="287"/>
    </location>
    <ligand>
        <name>Zn(2+)</name>
        <dbReference type="ChEBI" id="CHEBI:29105"/>
    </ligand>
</feature>
<keyword evidence="7 10" id="KW-0862">Zinc</keyword>
<dbReference type="GO" id="GO:0003924">
    <property type="term" value="F:GTPase activity"/>
    <property type="evidence" value="ECO:0007669"/>
    <property type="project" value="UniProtKB-UniRule"/>
</dbReference>
<dbReference type="GO" id="GO:0005737">
    <property type="term" value="C:cytoplasm"/>
    <property type="evidence" value="ECO:0007669"/>
    <property type="project" value="UniProtKB-SubCell"/>
</dbReference>
<dbReference type="InterPro" id="IPR027417">
    <property type="entry name" value="P-loop_NTPase"/>
</dbReference>
<accession>A0AA96LCH9</accession>
<dbReference type="NCBIfam" id="TIGR00157">
    <property type="entry name" value="ribosome small subunit-dependent GTPase A"/>
    <property type="match status" value="1"/>
</dbReference>
<evidence type="ECO:0000256" key="5">
    <source>
        <dbReference type="ARBA" id="ARBA00022741"/>
    </source>
</evidence>
<keyword evidence="8 10" id="KW-0694">RNA-binding</keyword>
<comment type="function">
    <text evidence="10">One of several proteins that assist in the late maturation steps of the functional core of the 30S ribosomal subunit. Helps release RbfA from mature subunits. May play a role in the assembly of ribosomal proteins into the subunit. Circularly permuted GTPase that catalyzes slow GTP hydrolysis, GTPase activity is stimulated by the 30S ribosomal subunit.</text>
</comment>
<dbReference type="InterPro" id="IPR012340">
    <property type="entry name" value="NA-bd_OB-fold"/>
</dbReference>
<dbReference type="RefSeq" id="WP_315603484.1">
    <property type="nucleotide sequence ID" value="NZ_CP130318.1"/>
</dbReference>
<dbReference type="InterPro" id="IPR030378">
    <property type="entry name" value="G_CP_dom"/>
</dbReference>
<protein>
    <recommendedName>
        <fullName evidence="10">Small ribosomal subunit biogenesis GTPase RsgA</fullName>
        <ecNumber evidence="10">3.6.1.-</ecNumber>
    </recommendedName>
</protein>
<evidence type="ECO:0000256" key="9">
    <source>
        <dbReference type="ARBA" id="ARBA00023134"/>
    </source>
</evidence>
<dbReference type="PROSITE" id="PS50936">
    <property type="entry name" value="ENGC_GTPASE"/>
    <property type="match status" value="1"/>
</dbReference>
<dbReference type="Proteomes" id="UP001305702">
    <property type="component" value="Chromosome"/>
</dbReference>
<dbReference type="PANTHER" id="PTHR32120:SF10">
    <property type="entry name" value="SMALL RIBOSOMAL SUBUNIT BIOGENESIS GTPASE RSGA"/>
    <property type="match status" value="1"/>
</dbReference>
<evidence type="ECO:0000256" key="10">
    <source>
        <dbReference type="HAMAP-Rule" id="MF_01820"/>
    </source>
</evidence>
<dbReference type="PANTHER" id="PTHR32120">
    <property type="entry name" value="SMALL RIBOSOMAL SUBUNIT BIOGENESIS GTPASE RSGA"/>
    <property type="match status" value="1"/>
</dbReference>
<feature type="binding site" evidence="10">
    <location>
        <begin position="201"/>
        <end position="209"/>
    </location>
    <ligand>
        <name>GTP</name>
        <dbReference type="ChEBI" id="CHEBI:37565"/>
    </ligand>
</feature>
<comment type="cofactor">
    <cofactor evidence="10">
        <name>Zn(2+)</name>
        <dbReference type="ChEBI" id="CHEBI:29105"/>
    </cofactor>
    <text evidence="10">Binds 1 zinc ion per subunit.</text>
</comment>
<dbReference type="InterPro" id="IPR004881">
    <property type="entry name" value="Ribosome_biogen_GTPase_RsgA"/>
</dbReference>
<dbReference type="SUPFAM" id="SSF52540">
    <property type="entry name" value="P-loop containing nucleoside triphosphate hydrolases"/>
    <property type="match status" value="1"/>
</dbReference>
<dbReference type="KEGG" id="paun:MJA45_19045"/>
<keyword evidence="4 10" id="KW-0699">rRNA-binding</keyword>
<keyword evidence="5 10" id="KW-0547">Nucleotide-binding</keyword>
<evidence type="ECO:0000256" key="4">
    <source>
        <dbReference type="ARBA" id="ARBA00022730"/>
    </source>
</evidence>
<evidence type="ECO:0000256" key="1">
    <source>
        <dbReference type="ARBA" id="ARBA00022490"/>
    </source>
</evidence>
<proteinExistence type="inferred from homology"/>
<dbReference type="EC" id="3.6.1.-" evidence="10"/>
<evidence type="ECO:0000313" key="13">
    <source>
        <dbReference type="EMBL" id="WNQ09710.1"/>
    </source>
</evidence>
<organism evidence="13 14">
    <name type="scientific">Paenibacillus aurantius</name>
    <dbReference type="NCBI Taxonomy" id="2918900"/>
    <lineage>
        <taxon>Bacteria</taxon>
        <taxon>Bacillati</taxon>
        <taxon>Bacillota</taxon>
        <taxon>Bacilli</taxon>
        <taxon>Bacillales</taxon>
        <taxon>Paenibacillaceae</taxon>
        <taxon>Paenibacillus</taxon>
    </lineage>
</organism>
<dbReference type="PROSITE" id="PS51721">
    <property type="entry name" value="G_CP"/>
    <property type="match status" value="1"/>
</dbReference>
<dbReference type="GO" id="GO:0019843">
    <property type="term" value="F:rRNA binding"/>
    <property type="evidence" value="ECO:0007669"/>
    <property type="project" value="UniProtKB-KW"/>
</dbReference>
<feature type="binding site" evidence="10">
    <location>
        <position position="289"/>
    </location>
    <ligand>
        <name>Zn(2+)</name>
        <dbReference type="ChEBI" id="CHEBI:29105"/>
    </ligand>
</feature>
<dbReference type="Gene3D" id="3.40.50.300">
    <property type="entry name" value="P-loop containing nucleotide triphosphate hydrolases"/>
    <property type="match status" value="1"/>
</dbReference>
<keyword evidence="2 10" id="KW-0690">Ribosome biogenesis</keyword>
<comment type="similarity">
    <text evidence="10">Belongs to the TRAFAC class YlqF/YawG GTPase family. RsgA subfamily.</text>
</comment>
<keyword evidence="1 10" id="KW-0963">Cytoplasm</keyword>
<dbReference type="AlphaFoldDB" id="A0AA96LCH9"/>
<dbReference type="EMBL" id="CP130318">
    <property type="protein sequence ID" value="WNQ09710.1"/>
    <property type="molecule type" value="Genomic_DNA"/>
</dbReference>
<comment type="subunit">
    <text evidence="10">Monomer. Associates with 30S ribosomal subunit, binds 16S rRNA.</text>
</comment>
<feature type="binding site" evidence="10">
    <location>
        <position position="295"/>
    </location>
    <ligand>
        <name>Zn(2+)</name>
        <dbReference type="ChEBI" id="CHEBI:29105"/>
    </ligand>
</feature>
<dbReference type="GO" id="GO:0005525">
    <property type="term" value="F:GTP binding"/>
    <property type="evidence" value="ECO:0007669"/>
    <property type="project" value="UniProtKB-UniRule"/>
</dbReference>
<dbReference type="HAMAP" id="MF_01820">
    <property type="entry name" value="GTPase_RsgA"/>
    <property type="match status" value="1"/>
</dbReference>
<keyword evidence="3 10" id="KW-0479">Metal-binding</keyword>
<evidence type="ECO:0000256" key="7">
    <source>
        <dbReference type="ARBA" id="ARBA00022833"/>
    </source>
</evidence>
<feature type="binding site" evidence="10">
    <location>
        <position position="282"/>
    </location>
    <ligand>
        <name>Zn(2+)</name>
        <dbReference type="ChEBI" id="CHEBI:29105"/>
    </ligand>
</feature>
<sequence length="354" mass="38970">MDLITLGWNEAFAKAFEPYAAKGHQAGRVYLEHKHLYRVYTEQGDVLAEVTGRLRHEAIGRGDFPAVGDWVALTVREGEGRATIHGILPRFSKFSRKTAGQVTEEQIVAANVDTVFLVNALNQDFNLRRIERYLLLAWESGARPVIVLSKADLCAGVEQAAAEVEAIAPGVPVHAVSSLSLEGVLELAAYVTAGRTAALLGSSGAGKSTLINRMFGSEIMATGGIREGDDKGKHTTTHRELVVLPQGGLLIDTPGMRELQLWEGTEGLETSFRDVEELAESCRFHDCSHRKEPGCAVQEALQDGTLDQARFDSYVKLQKELAYQLRKEDKALQLAEKDKWKKIHQAAKSQRNRP</sequence>
<comment type="subcellular location">
    <subcellularLocation>
        <location evidence="10">Cytoplasm</location>
    </subcellularLocation>
</comment>
<evidence type="ECO:0000259" key="11">
    <source>
        <dbReference type="PROSITE" id="PS50936"/>
    </source>
</evidence>
<dbReference type="SUPFAM" id="SSF50249">
    <property type="entry name" value="Nucleic acid-binding proteins"/>
    <property type="match status" value="1"/>
</dbReference>
<dbReference type="Pfam" id="PF03193">
    <property type="entry name" value="RsgA_GTPase"/>
    <property type="match status" value="1"/>
</dbReference>
<feature type="domain" description="EngC GTPase" evidence="11">
    <location>
        <begin position="110"/>
        <end position="257"/>
    </location>
</feature>
<dbReference type="GO" id="GO:0046872">
    <property type="term" value="F:metal ion binding"/>
    <property type="evidence" value="ECO:0007669"/>
    <property type="project" value="UniProtKB-KW"/>
</dbReference>
<keyword evidence="6 10" id="KW-0378">Hydrolase</keyword>
<dbReference type="CDD" id="cd01854">
    <property type="entry name" value="YjeQ_EngC"/>
    <property type="match status" value="1"/>
</dbReference>
<dbReference type="Gene3D" id="2.40.50.140">
    <property type="entry name" value="Nucleic acid-binding proteins"/>
    <property type="match status" value="1"/>
</dbReference>
<dbReference type="Gene3D" id="1.10.40.50">
    <property type="entry name" value="Probable gtpase engc, domain 3"/>
    <property type="match status" value="1"/>
</dbReference>
<evidence type="ECO:0000259" key="12">
    <source>
        <dbReference type="PROSITE" id="PS51721"/>
    </source>
</evidence>
<evidence type="ECO:0000256" key="6">
    <source>
        <dbReference type="ARBA" id="ARBA00022801"/>
    </source>
</evidence>
<evidence type="ECO:0000313" key="14">
    <source>
        <dbReference type="Proteomes" id="UP001305702"/>
    </source>
</evidence>
<evidence type="ECO:0000256" key="3">
    <source>
        <dbReference type="ARBA" id="ARBA00022723"/>
    </source>
</evidence>
<feature type="domain" description="CP-type G" evidence="12">
    <location>
        <begin position="102"/>
        <end position="259"/>
    </location>
</feature>
<dbReference type="InterPro" id="IPR010914">
    <property type="entry name" value="RsgA_GTPase_dom"/>
</dbReference>
<name>A0AA96LCH9_9BACL</name>
<keyword evidence="9 10" id="KW-0342">GTP-binding</keyword>
<keyword evidence="14" id="KW-1185">Reference proteome</keyword>